<keyword evidence="3" id="KW-1185">Reference proteome</keyword>
<accession>A0ABT6KRF4</accession>
<sequence>MTDPRTTVSTAVSRLFGEKDASAIDDFFGPVYVQHSALGVDGLPGIRGLLAGLPDGFRYELVRVLADGDLVVTHGLYYGYGAAPVVGFDVWRVEGDRIVEHWDALAPSVGDATAAVDGPVAPSSSDAEASRGLALAHLGAGRAAVAVEHTPALAIAGPYAVDAVHTVIADGDFVFTRSEGRAAEAKAILNDLWRVEGDAVVEHWTLIAPVPATLPHDNGVF</sequence>
<organism evidence="2 3">
    <name type="scientific">Antiquaquibacter oligotrophicus</name>
    <dbReference type="NCBI Taxonomy" id="2880260"/>
    <lineage>
        <taxon>Bacteria</taxon>
        <taxon>Bacillati</taxon>
        <taxon>Actinomycetota</taxon>
        <taxon>Actinomycetes</taxon>
        <taxon>Micrococcales</taxon>
        <taxon>Microbacteriaceae</taxon>
        <taxon>Antiquaquibacter</taxon>
    </lineage>
</organism>
<proteinExistence type="predicted"/>
<dbReference type="InterPro" id="IPR032710">
    <property type="entry name" value="NTF2-like_dom_sf"/>
</dbReference>
<dbReference type="Gene3D" id="3.10.450.50">
    <property type="match status" value="2"/>
</dbReference>
<dbReference type="SUPFAM" id="SSF54427">
    <property type="entry name" value="NTF2-like"/>
    <property type="match status" value="2"/>
</dbReference>
<comment type="caution">
    <text evidence="2">The sequence shown here is derived from an EMBL/GenBank/DDBJ whole genome shotgun (WGS) entry which is preliminary data.</text>
</comment>
<evidence type="ECO:0000313" key="3">
    <source>
        <dbReference type="Proteomes" id="UP001160142"/>
    </source>
</evidence>
<dbReference type="Pfam" id="PF12680">
    <property type="entry name" value="SnoaL_2"/>
    <property type="match status" value="1"/>
</dbReference>
<reference evidence="2 3" key="1">
    <citation type="submission" date="2023-04" db="EMBL/GenBank/DDBJ databases">
        <title>Genome Encyclopedia of Bacteria and Archaea VI: Functional Genomics of Type Strains.</title>
        <authorList>
            <person name="Whitman W."/>
        </authorList>
    </citation>
    <scope>NUCLEOTIDE SEQUENCE [LARGE SCALE GENOMIC DNA]</scope>
    <source>
        <strain evidence="2 3">SG_E_30_P1</strain>
    </source>
</reference>
<evidence type="ECO:0000259" key="1">
    <source>
        <dbReference type="Pfam" id="PF12680"/>
    </source>
</evidence>
<dbReference type="Proteomes" id="UP001160142">
    <property type="component" value="Unassembled WGS sequence"/>
</dbReference>
<feature type="domain" description="SnoaL-like" evidence="1">
    <location>
        <begin position="14"/>
        <end position="101"/>
    </location>
</feature>
<dbReference type="RefSeq" id="WP_322134839.1">
    <property type="nucleotide sequence ID" value="NZ_CP085036.1"/>
</dbReference>
<protein>
    <submittedName>
        <fullName evidence="2">SnoaL-like aldol condensation-catalyzing enzyme</fullName>
    </submittedName>
</protein>
<gene>
    <name evidence="2" type="ORF">M2152_002746</name>
</gene>
<dbReference type="EMBL" id="JARXVQ010000001">
    <property type="protein sequence ID" value="MDH6182564.1"/>
    <property type="molecule type" value="Genomic_DNA"/>
</dbReference>
<name>A0ABT6KRF4_9MICO</name>
<evidence type="ECO:0000313" key="2">
    <source>
        <dbReference type="EMBL" id="MDH6182564.1"/>
    </source>
</evidence>
<dbReference type="InterPro" id="IPR037401">
    <property type="entry name" value="SnoaL-like"/>
</dbReference>